<evidence type="ECO:0000256" key="4">
    <source>
        <dbReference type="RuleBase" id="RU367079"/>
    </source>
</evidence>
<dbReference type="EMBL" id="SWFS01000146">
    <property type="protein sequence ID" value="KAA8915747.1"/>
    <property type="molecule type" value="Genomic_DNA"/>
</dbReference>
<dbReference type="InterPro" id="IPR007191">
    <property type="entry name" value="Sec8_exocyst_N"/>
</dbReference>
<dbReference type="VEuPathDB" id="FungiDB:TRICI_002105"/>
<dbReference type="GO" id="GO:0015031">
    <property type="term" value="P:protein transport"/>
    <property type="evidence" value="ECO:0007669"/>
    <property type="project" value="UniProtKB-KW"/>
</dbReference>
<dbReference type="GO" id="GO:0006612">
    <property type="term" value="P:protein targeting to membrane"/>
    <property type="evidence" value="ECO:0007669"/>
    <property type="project" value="UniProtKB-UniRule"/>
</dbReference>
<comment type="function">
    <text evidence="4">Component of the exocyst complex involved in the docking of exocytic vesicles with fusion sites on the plasma membrane.</text>
</comment>
<keyword evidence="8" id="KW-1185">Reference proteome</keyword>
<dbReference type="AlphaFoldDB" id="A0A6A1LV60"/>
<protein>
    <recommendedName>
        <fullName evidence="4">Exocyst complex component Sec8</fullName>
    </recommendedName>
</protein>
<feature type="domain" description="Exocyst complex component Sec8 N-terminal" evidence="5">
    <location>
        <begin position="2"/>
        <end position="52"/>
    </location>
</feature>
<comment type="similarity">
    <text evidence="4">Belongs to the SEC8 family.</text>
</comment>
<evidence type="ECO:0000256" key="3">
    <source>
        <dbReference type="ARBA" id="ARBA00022927"/>
    </source>
</evidence>
<dbReference type="GO" id="GO:0006904">
    <property type="term" value="P:vesicle docking involved in exocytosis"/>
    <property type="evidence" value="ECO:0007669"/>
    <property type="project" value="InterPro"/>
</dbReference>
<evidence type="ECO:0000259" key="6">
    <source>
        <dbReference type="Pfam" id="PF20652"/>
    </source>
</evidence>
<dbReference type="GO" id="GO:0006893">
    <property type="term" value="P:Golgi to plasma membrane transport"/>
    <property type="evidence" value="ECO:0007669"/>
    <property type="project" value="TreeGrafter"/>
</dbReference>
<evidence type="ECO:0000313" key="8">
    <source>
        <dbReference type="Proteomes" id="UP000761534"/>
    </source>
</evidence>
<sequence length="930" mass="106275">MVKEGLIKARADLSTRRPTLKDLRASSLKYKQMLEILDHIEELKSIPDKLEAQISQKQFLSAHDTLSQALRMADNEDLAAISALQPIRSYLLSQESSLFSILIEELHNHVYLKSPYCDSRWNIYTQENDDFTNKEQALEDKIKFELSEKSSTFSGSALLDDFLKNFDGEKPLVEDPKKNSEADSFYYIRLIIETLANLNRLPSAFDLIHQRLPAELHKIVDKTIEEVNQRYPQNVRELRGPKISQATILEQGFPSTDIRLAVLKDLTWTLYSKLIAVLQGHRVIYEVVRGISRRRGNAQDKDLLQYDFYGVFRIIQSEIRSLLYSYIADKTQTPTRHQDMLDSLGLGARRSRDRKRTIFRYNGVDYEKDEFLSEFQTLRQTLNQTVPGLVSNAYTKSEEQKLSPFAPTDLSSSHTLLVTPNVFNIRVMLDPTVMFLQKAKAIFPQLDKDNKETDAFLEEFLVNAFLPQLEDTLSLSVHRAMSNPDALLVDLQWNRVSKKPVLKAASSFIGLVRKTCRLLNTGYLYREKYASLIITTVQWLTRYMKDHLDNLVVGQEEEANSSNKPRKLCYSMSLNKAIRTIAASMLKGNPNPLSQDIQEKLGQEVAIYMSKRYSQRGNGPGITRTDLLDLNTFQSICVLATSLRWIVHHLKSIRKVNEQVDAASDKSDTNSLDARLKKRWTLMEISKSTQPTEHCSSTEKDTEHLILTGEPLKRFDAAVSELEYLADTCVIALRCDMRCRALYYIDRTMVEGEYLLDNETEERDVFIGYLDAECVKCDEHMVEYLLESDKDFILTGLARMVNELLIADADSLDVINSNGVQKMHCNILVLQQMLKSVVSDPKHVDFSKAIKFYELAGWSPVSLIDAIKSGSVDQSHEECKMLIRLANSEIIHRHESAGRRDAASVTKNILNEQLVQLHEYFSSSTDGTHA</sequence>
<dbReference type="InterPro" id="IPR039682">
    <property type="entry name" value="Sec8/EXOC4"/>
</dbReference>
<dbReference type="PANTHER" id="PTHR14146">
    <property type="entry name" value="EXOCYST COMPLEX COMPONENT 4"/>
    <property type="match status" value="1"/>
</dbReference>
<reference evidence="7" key="1">
    <citation type="journal article" date="2019" name="G3 (Bethesda)">
        <title>Genome Assemblies of Two Rare Opportunistic Yeast Pathogens: Diutina rugosa (syn. Candida rugosa) and Trichomonascus ciferrii (syn. Candida ciferrii).</title>
        <authorList>
            <person name="Mixao V."/>
            <person name="Saus E."/>
            <person name="Hansen A.P."/>
            <person name="Lass-Florl C."/>
            <person name="Gabaldon T."/>
        </authorList>
    </citation>
    <scope>NUCLEOTIDE SEQUENCE</scope>
    <source>
        <strain evidence="7">CBS 4856</strain>
    </source>
</reference>
<evidence type="ECO:0000256" key="1">
    <source>
        <dbReference type="ARBA" id="ARBA00022448"/>
    </source>
</evidence>
<organism evidence="7 8">
    <name type="scientific">Trichomonascus ciferrii</name>
    <dbReference type="NCBI Taxonomy" id="44093"/>
    <lineage>
        <taxon>Eukaryota</taxon>
        <taxon>Fungi</taxon>
        <taxon>Dikarya</taxon>
        <taxon>Ascomycota</taxon>
        <taxon>Saccharomycotina</taxon>
        <taxon>Dipodascomycetes</taxon>
        <taxon>Dipodascales</taxon>
        <taxon>Trichomonascaceae</taxon>
        <taxon>Trichomonascus</taxon>
        <taxon>Trichomonascus ciferrii complex</taxon>
    </lineage>
</organism>
<gene>
    <name evidence="7" type="ORF">TRICI_002105</name>
</gene>
<dbReference type="Pfam" id="PF20652">
    <property type="entry name" value="Sec8_C"/>
    <property type="match status" value="1"/>
</dbReference>
<keyword evidence="1 4" id="KW-0813">Transport</keyword>
<keyword evidence="3 4" id="KW-0653">Protein transport</keyword>
<dbReference type="OrthoDB" id="272977at2759"/>
<dbReference type="InterPro" id="IPR048630">
    <property type="entry name" value="Sec8_M"/>
</dbReference>
<dbReference type="GO" id="GO:0090522">
    <property type="term" value="P:vesicle tethering involved in exocytosis"/>
    <property type="evidence" value="ECO:0007669"/>
    <property type="project" value="UniProtKB-UniRule"/>
</dbReference>
<comment type="caution">
    <text evidence="7">The sequence shown here is derived from an EMBL/GenBank/DDBJ whole genome shotgun (WGS) entry which is preliminary data.</text>
</comment>
<dbReference type="Pfam" id="PF04048">
    <property type="entry name" value="Sec8_N"/>
    <property type="match status" value="1"/>
</dbReference>
<evidence type="ECO:0000256" key="2">
    <source>
        <dbReference type="ARBA" id="ARBA00022483"/>
    </source>
</evidence>
<proteinExistence type="inferred from homology"/>
<evidence type="ECO:0000313" key="7">
    <source>
        <dbReference type="EMBL" id="KAA8915747.1"/>
    </source>
</evidence>
<accession>A0A6A1LV60</accession>
<dbReference type="PANTHER" id="PTHR14146:SF0">
    <property type="entry name" value="EXOCYST COMPLEX COMPONENT 4"/>
    <property type="match status" value="1"/>
</dbReference>
<name>A0A6A1LV60_9ASCO</name>
<dbReference type="GO" id="GO:0000145">
    <property type="term" value="C:exocyst"/>
    <property type="evidence" value="ECO:0007669"/>
    <property type="project" value="UniProtKB-UniRule"/>
</dbReference>
<feature type="domain" description="Exocyst complex component Sec8 middle helical bundle" evidence="6">
    <location>
        <begin position="179"/>
        <end position="433"/>
    </location>
</feature>
<evidence type="ECO:0000259" key="5">
    <source>
        <dbReference type="Pfam" id="PF04048"/>
    </source>
</evidence>
<dbReference type="Proteomes" id="UP000761534">
    <property type="component" value="Unassembled WGS sequence"/>
</dbReference>
<keyword evidence="2 4" id="KW-0268">Exocytosis</keyword>